<dbReference type="Pfam" id="PF20237">
    <property type="entry name" value="DUF6594"/>
    <property type="match status" value="1"/>
</dbReference>
<keyword evidence="4" id="KW-1185">Reference proteome</keyword>
<sequence>MGDGLDYNSVGCLKRPFKTGIVASGGDTTGDFRERQIEINQLHFSPIFTRVWRCRVLSLRKLFNISRDPNVHISTSPVLRKAAYGIIALLAMILLLLPIVICNATTNAPARMSIVAVAAIFFVVTLCGLTRAKSIEIFVAGATYTTVLVVFVSGVSSGNT</sequence>
<organism evidence="3 4">
    <name type="scientific">Glonium stellatum</name>
    <dbReference type="NCBI Taxonomy" id="574774"/>
    <lineage>
        <taxon>Eukaryota</taxon>
        <taxon>Fungi</taxon>
        <taxon>Dikarya</taxon>
        <taxon>Ascomycota</taxon>
        <taxon>Pezizomycotina</taxon>
        <taxon>Dothideomycetes</taxon>
        <taxon>Pleosporomycetidae</taxon>
        <taxon>Gloniales</taxon>
        <taxon>Gloniaceae</taxon>
        <taxon>Glonium</taxon>
    </lineage>
</organism>
<keyword evidence="1" id="KW-1133">Transmembrane helix</keyword>
<keyword evidence="1" id="KW-0812">Transmembrane</keyword>
<feature type="transmembrane region" description="Helical" evidence="1">
    <location>
        <begin position="137"/>
        <end position="156"/>
    </location>
</feature>
<name>A0A8E2FBL8_9PEZI</name>
<dbReference type="PANTHER" id="PTHR34502">
    <property type="entry name" value="DUF6594 DOMAIN-CONTAINING PROTEIN-RELATED"/>
    <property type="match status" value="1"/>
</dbReference>
<feature type="domain" description="DUF6594" evidence="2">
    <location>
        <begin position="53"/>
        <end position="149"/>
    </location>
</feature>
<dbReference type="EMBL" id="KV748645">
    <property type="protein sequence ID" value="OCL13958.1"/>
    <property type="molecule type" value="Genomic_DNA"/>
</dbReference>
<evidence type="ECO:0000259" key="2">
    <source>
        <dbReference type="Pfam" id="PF20237"/>
    </source>
</evidence>
<reference evidence="3 4" key="1">
    <citation type="journal article" date="2016" name="Nat. Commun.">
        <title>Ectomycorrhizal ecology is imprinted in the genome of the dominant symbiotic fungus Cenococcum geophilum.</title>
        <authorList>
            <consortium name="DOE Joint Genome Institute"/>
            <person name="Peter M."/>
            <person name="Kohler A."/>
            <person name="Ohm R.A."/>
            <person name="Kuo A."/>
            <person name="Krutzmann J."/>
            <person name="Morin E."/>
            <person name="Arend M."/>
            <person name="Barry K.W."/>
            <person name="Binder M."/>
            <person name="Choi C."/>
            <person name="Clum A."/>
            <person name="Copeland A."/>
            <person name="Grisel N."/>
            <person name="Haridas S."/>
            <person name="Kipfer T."/>
            <person name="LaButti K."/>
            <person name="Lindquist E."/>
            <person name="Lipzen A."/>
            <person name="Maire R."/>
            <person name="Meier B."/>
            <person name="Mihaltcheva S."/>
            <person name="Molinier V."/>
            <person name="Murat C."/>
            <person name="Poggeler S."/>
            <person name="Quandt C.A."/>
            <person name="Sperisen C."/>
            <person name="Tritt A."/>
            <person name="Tisserant E."/>
            <person name="Crous P.W."/>
            <person name="Henrissat B."/>
            <person name="Nehls U."/>
            <person name="Egli S."/>
            <person name="Spatafora J.W."/>
            <person name="Grigoriev I.V."/>
            <person name="Martin F.M."/>
        </authorList>
    </citation>
    <scope>NUCLEOTIDE SEQUENCE [LARGE SCALE GENOMIC DNA]</scope>
    <source>
        <strain evidence="3 4">CBS 207.34</strain>
    </source>
</reference>
<feature type="transmembrane region" description="Helical" evidence="1">
    <location>
        <begin position="82"/>
        <end position="106"/>
    </location>
</feature>
<dbReference type="Proteomes" id="UP000250140">
    <property type="component" value="Unassembled WGS sequence"/>
</dbReference>
<dbReference type="PANTHER" id="PTHR34502:SF3">
    <property type="entry name" value="DUF6594 DOMAIN-CONTAINING PROTEIN"/>
    <property type="match status" value="1"/>
</dbReference>
<evidence type="ECO:0000256" key="1">
    <source>
        <dbReference type="SAM" id="Phobius"/>
    </source>
</evidence>
<protein>
    <recommendedName>
        <fullName evidence="2">DUF6594 domain-containing protein</fullName>
    </recommendedName>
</protein>
<dbReference type="InterPro" id="IPR046529">
    <property type="entry name" value="DUF6594"/>
</dbReference>
<evidence type="ECO:0000313" key="4">
    <source>
        <dbReference type="Proteomes" id="UP000250140"/>
    </source>
</evidence>
<gene>
    <name evidence="3" type="ORF">AOQ84DRAFT_359331</name>
</gene>
<dbReference type="AlphaFoldDB" id="A0A8E2FBL8"/>
<proteinExistence type="predicted"/>
<accession>A0A8E2FBL8</accession>
<feature type="transmembrane region" description="Helical" evidence="1">
    <location>
        <begin position="112"/>
        <end position="130"/>
    </location>
</feature>
<keyword evidence="1" id="KW-0472">Membrane</keyword>
<evidence type="ECO:0000313" key="3">
    <source>
        <dbReference type="EMBL" id="OCL13958.1"/>
    </source>
</evidence>
<dbReference type="OrthoDB" id="3554264at2759"/>